<gene>
    <name evidence="3" type="ORF">IAG43_24955</name>
</gene>
<keyword evidence="3" id="KW-0430">Lectin</keyword>
<accession>A0A7H0HZ88</accession>
<feature type="chain" id="PRO_5028982347" evidence="1">
    <location>
        <begin position="38"/>
        <end position="168"/>
    </location>
</feature>
<evidence type="ECO:0000313" key="3">
    <source>
        <dbReference type="EMBL" id="QNP65854.1"/>
    </source>
</evidence>
<sequence>MDGMSGRSRTAGRVRLGALATAAACLIVGLAPQAATAADDGAWVNLRNPYTQACLGINTAIAGTMPVTQVTCKVTNFNSWNLSDEGWLRNGYQSGSCLDTNGTNLYLSTCNTTDPGQLWERLPGTKVGIVPKAFPGKTLVGWADGTVSVAAPGSVDQAGKYQWQWNWW</sequence>
<dbReference type="Gene3D" id="2.80.10.50">
    <property type="match status" value="1"/>
</dbReference>
<name>A0A7H0HZ88_9ACTN</name>
<feature type="signal peptide" evidence="1">
    <location>
        <begin position="1"/>
        <end position="37"/>
    </location>
</feature>
<proteinExistence type="predicted"/>
<protein>
    <submittedName>
        <fullName evidence="3">Ricin-type beta-trefoil lectin domain protein</fullName>
    </submittedName>
</protein>
<evidence type="ECO:0000313" key="4">
    <source>
        <dbReference type="Proteomes" id="UP000516230"/>
    </source>
</evidence>
<dbReference type="Pfam" id="PF00652">
    <property type="entry name" value="Ricin_B_lectin"/>
    <property type="match status" value="1"/>
</dbReference>
<dbReference type="EMBL" id="CP060825">
    <property type="protein sequence ID" value="QNP65854.1"/>
    <property type="molecule type" value="Genomic_DNA"/>
</dbReference>
<organism evidence="3 4">
    <name type="scientific">Streptomyces genisteinicus</name>
    <dbReference type="NCBI Taxonomy" id="2768068"/>
    <lineage>
        <taxon>Bacteria</taxon>
        <taxon>Bacillati</taxon>
        <taxon>Actinomycetota</taxon>
        <taxon>Actinomycetes</taxon>
        <taxon>Kitasatosporales</taxon>
        <taxon>Streptomycetaceae</taxon>
        <taxon>Streptomyces</taxon>
    </lineage>
</organism>
<evidence type="ECO:0000259" key="2">
    <source>
        <dbReference type="Pfam" id="PF00652"/>
    </source>
</evidence>
<keyword evidence="1" id="KW-0732">Signal</keyword>
<feature type="domain" description="Ricin B lectin" evidence="2">
    <location>
        <begin position="42"/>
        <end position="120"/>
    </location>
</feature>
<dbReference type="AlphaFoldDB" id="A0A7H0HZ88"/>
<dbReference type="SUPFAM" id="SSF50370">
    <property type="entry name" value="Ricin B-like lectins"/>
    <property type="match status" value="1"/>
</dbReference>
<dbReference type="InterPro" id="IPR000772">
    <property type="entry name" value="Ricin_B_lectin"/>
</dbReference>
<dbReference type="GO" id="GO:0030246">
    <property type="term" value="F:carbohydrate binding"/>
    <property type="evidence" value="ECO:0007669"/>
    <property type="project" value="UniProtKB-KW"/>
</dbReference>
<dbReference type="Proteomes" id="UP000516230">
    <property type="component" value="Chromosome"/>
</dbReference>
<dbReference type="KEGG" id="sgj:IAG43_24955"/>
<reference evidence="3 4" key="1">
    <citation type="submission" date="2020-08" db="EMBL/GenBank/DDBJ databases">
        <title>A novel species.</title>
        <authorList>
            <person name="Gao J."/>
        </authorList>
    </citation>
    <scope>NUCLEOTIDE SEQUENCE [LARGE SCALE GENOMIC DNA]</scope>
    <source>
        <strain evidence="3 4">CRPJ-33</strain>
    </source>
</reference>
<dbReference type="InterPro" id="IPR035992">
    <property type="entry name" value="Ricin_B-like_lectins"/>
</dbReference>
<keyword evidence="4" id="KW-1185">Reference proteome</keyword>
<evidence type="ECO:0000256" key="1">
    <source>
        <dbReference type="SAM" id="SignalP"/>
    </source>
</evidence>
<dbReference type="PROSITE" id="PS50231">
    <property type="entry name" value="RICIN_B_LECTIN"/>
    <property type="match status" value="1"/>
</dbReference>